<dbReference type="AlphaFoldDB" id="A0A1Y4QXB8"/>
<dbReference type="Pfam" id="PF05717">
    <property type="entry name" value="TnpB_IS66"/>
    <property type="match status" value="1"/>
</dbReference>
<gene>
    <name evidence="1" type="ORF">B5E88_07925</name>
</gene>
<dbReference type="InterPro" id="IPR008878">
    <property type="entry name" value="Transposase_IS66_Orf2"/>
</dbReference>
<dbReference type="EMBL" id="NFLC01000014">
    <property type="protein sequence ID" value="OUQ09947.1"/>
    <property type="molecule type" value="Genomic_DNA"/>
</dbReference>
<sequence>MNMIWICMMTRYSYFAVENQIVPNHFYWDGDGFILLYKRINDGKLKWPRKSEEIMKLSNQYCQIINKIFY</sequence>
<protein>
    <recommendedName>
        <fullName evidence="3">Transposase</fullName>
    </recommendedName>
</protein>
<evidence type="ECO:0008006" key="3">
    <source>
        <dbReference type="Google" id="ProtNLM"/>
    </source>
</evidence>
<evidence type="ECO:0000313" key="1">
    <source>
        <dbReference type="EMBL" id="OUQ09947.1"/>
    </source>
</evidence>
<reference evidence="2" key="1">
    <citation type="submission" date="2017-04" db="EMBL/GenBank/DDBJ databases">
        <title>Function of individual gut microbiota members based on whole genome sequencing of pure cultures obtained from chicken caecum.</title>
        <authorList>
            <person name="Medvecky M."/>
            <person name="Cejkova D."/>
            <person name="Polansky O."/>
            <person name="Karasova D."/>
            <person name="Kubasova T."/>
            <person name="Cizek A."/>
            <person name="Rychlik I."/>
        </authorList>
    </citation>
    <scope>NUCLEOTIDE SEQUENCE [LARGE SCALE GENOMIC DNA]</scope>
    <source>
        <strain evidence="2">An144</strain>
    </source>
</reference>
<name>A0A1Y4QXB8_9ENTE</name>
<accession>A0A1Y4QXB8</accession>
<organism evidence="1 2">
    <name type="scientific">Enterococcus cecorum</name>
    <dbReference type="NCBI Taxonomy" id="44008"/>
    <lineage>
        <taxon>Bacteria</taxon>
        <taxon>Bacillati</taxon>
        <taxon>Bacillota</taxon>
        <taxon>Bacilli</taxon>
        <taxon>Lactobacillales</taxon>
        <taxon>Enterococcaceae</taxon>
        <taxon>Enterococcus</taxon>
    </lineage>
</organism>
<comment type="caution">
    <text evidence="1">The sequence shown here is derived from an EMBL/GenBank/DDBJ whole genome shotgun (WGS) entry which is preliminary data.</text>
</comment>
<evidence type="ECO:0000313" key="2">
    <source>
        <dbReference type="Proteomes" id="UP000196074"/>
    </source>
</evidence>
<dbReference type="Proteomes" id="UP000196074">
    <property type="component" value="Unassembled WGS sequence"/>
</dbReference>
<proteinExistence type="predicted"/>